<dbReference type="PROSITE" id="PS51257">
    <property type="entry name" value="PROKAR_LIPOPROTEIN"/>
    <property type="match status" value="1"/>
</dbReference>
<dbReference type="RefSeq" id="WP_220647389.1">
    <property type="nucleotide sequence ID" value="NZ_CP080647.1"/>
</dbReference>
<keyword evidence="2" id="KW-1185">Reference proteome</keyword>
<accession>A0ABX8XRW9</accession>
<protein>
    <recommendedName>
        <fullName evidence="3">Lipoprotein</fullName>
    </recommendedName>
</protein>
<gene>
    <name evidence="1" type="ORF">K1J60_19935</name>
</gene>
<dbReference type="Proteomes" id="UP000827138">
    <property type="component" value="Chromosome"/>
</dbReference>
<organism evidence="1 2">
    <name type="scientific">Streptomyces akebiae</name>
    <dbReference type="NCBI Taxonomy" id="2865673"/>
    <lineage>
        <taxon>Bacteria</taxon>
        <taxon>Bacillati</taxon>
        <taxon>Actinomycetota</taxon>
        <taxon>Actinomycetes</taxon>
        <taxon>Kitasatosporales</taxon>
        <taxon>Streptomycetaceae</taxon>
        <taxon>Streptomyces</taxon>
    </lineage>
</organism>
<evidence type="ECO:0000313" key="2">
    <source>
        <dbReference type="Proteomes" id="UP000827138"/>
    </source>
</evidence>
<dbReference type="EMBL" id="CP080647">
    <property type="protein sequence ID" value="QYX78515.1"/>
    <property type="molecule type" value="Genomic_DNA"/>
</dbReference>
<name>A0ABX8XRW9_9ACTN</name>
<sequence>MRIKRALTAGTAALTALVFLTGCGGEDDPLADLGLPSASDMASLASLINEHAACQDLEDDPADWDYMRDEARDPAWGIKERAHCFDENGDDITLFLLNDMQKFQDQSAKAEKQWVIGQDFAVAPVSDETGQALAPSKMMFLSCQPGFTTPSGYKKIDGLADGCVMSNYIPLV</sequence>
<reference evidence="1 2" key="1">
    <citation type="submission" date="2021-08" db="EMBL/GenBank/DDBJ databases">
        <authorList>
            <person name="Ping M."/>
        </authorList>
    </citation>
    <scope>NUCLEOTIDE SEQUENCE [LARGE SCALE GENOMIC DNA]</scope>
    <source>
        <strain evidence="1 2">MG28</strain>
    </source>
</reference>
<proteinExistence type="predicted"/>
<evidence type="ECO:0008006" key="3">
    <source>
        <dbReference type="Google" id="ProtNLM"/>
    </source>
</evidence>
<evidence type="ECO:0000313" key="1">
    <source>
        <dbReference type="EMBL" id="QYX78515.1"/>
    </source>
</evidence>